<protein>
    <submittedName>
        <fullName evidence="2">Metallo-dependent phosphatase</fullName>
    </submittedName>
</protein>
<feature type="domain" description="Calcineurin-like phosphoesterase" evidence="1">
    <location>
        <begin position="5"/>
        <end position="213"/>
    </location>
</feature>
<dbReference type="AlphaFoldDB" id="A0A6A5TB25"/>
<dbReference type="InterPro" id="IPR004843">
    <property type="entry name" value="Calcineurin-like_PHP"/>
</dbReference>
<reference evidence="2" key="1">
    <citation type="journal article" date="2020" name="Stud. Mycol.">
        <title>101 Dothideomycetes genomes: a test case for predicting lifestyles and emergence of pathogens.</title>
        <authorList>
            <person name="Haridas S."/>
            <person name="Albert R."/>
            <person name="Binder M."/>
            <person name="Bloem J."/>
            <person name="Labutti K."/>
            <person name="Salamov A."/>
            <person name="Andreopoulos B."/>
            <person name="Baker S."/>
            <person name="Barry K."/>
            <person name="Bills G."/>
            <person name="Bluhm B."/>
            <person name="Cannon C."/>
            <person name="Castanera R."/>
            <person name="Culley D."/>
            <person name="Daum C."/>
            <person name="Ezra D."/>
            <person name="Gonzalez J."/>
            <person name="Henrissat B."/>
            <person name="Kuo A."/>
            <person name="Liang C."/>
            <person name="Lipzen A."/>
            <person name="Lutzoni F."/>
            <person name="Magnuson J."/>
            <person name="Mondo S."/>
            <person name="Nolan M."/>
            <person name="Ohm R."/>
            <person name="Pangilinan J."/>
            <person name="Park H.-J."/>
            <person name="Ramirez L."/>
            <person name="Alfaro M."/>
            <person name="Sun H."/>
            <person name="Tritt A."/>
            <person name="Yoshinaga Y."/>
            <person name="Zwiers L.-H."/>
            <person name="Turgeon B."/>
            <person name="Goodwin S."/>
            <person name="Spatafora J."/>
            <person name="Crous P."/>
            <person name="Grigoriev I."/>
        </authorList>
    </citation>
    <scope>NUCLEOTIDE SEQUENCE</scope>
    <source>
        <strain evidence="2">CBS 675.92</strain>
    </source>
</reference>
<dbReference type="Pfam" id="PF00149">
    <property type="entry name" value="Metallophos"/>
    <property type="match status" value="1"/>
</dbReference>
<dbReference type="OrthoDB" id="630188at2759"/>
<accession>A0A6A5TB25</accession>
<dbReference type="PANTHER" id="PTHR12905">
    <property type="entry name" value="METALLOPHOSPHOESTERASE"/>
    <property type="match status" value="1"/>
</dbReference>
<dbReference type="SUPFAM" id="SSF56300">
    <property type="entry name" value="Metallo-dependent phosphatases"/>
    <property type="match status" value="1"/>
</dbReference>
<organism evidence="2 3">
    <name type="scientific">Byssothecium circinans</name>
    <dbReference type="NCBI Taxonomy" id="147558"/>
    <lineage>
        <taxon>Eukaryota</taxon>
        <taxon>Fungi</taxon>
        <taxon>Dikarya</taxon>
        <taxon>Ascomycota</taxon>
        <taxon>Pezizomycotina</taxon>
        <taxon>Dothideomycetes</taxon>
        <taxon>Pleosporomycetidae</taxon>
        <taxon>Pleosporales</taxon>
        <taxon>Massarineae</taxon>
        <taxon>Massarinaceae</taxon>
        <taxon>Byssothecium</taxon>
    </lineage>
</organism>
<dbReference type="InterPro" id="IPR051693">
    <property type="entry name" value="UPF0046_metallophosphoest"/>
</dbReference>
<dbReference type="InterPro" id="IPR029052">
    <property type="entry name" value="Metallo-depent_PP-like"/>
</dbReference>
<proteinExistence type="predicted"/>
<dbReference type="PANTHER" id="PTHR12905:SF0">
    <property type="entry name" value="CALCINEURIN-LIKE PHOSPHOESTERASE DOMAIN-CONTAINING PROTEIN"/>
    <property type="match status" value="1"/>
</dbReference>
<name>A0A6A5TB25_9PLEO</name>
<gene>
    <name evidence="2" type="ORF">CC80DRAFT_353123</name>
</gene>
<feature type="non-terminal residue" evidence="2">
    <location>
        <position position="224"/>
    </location>
</feature>
<dbReference type="CDD" id="cd07379">
    <property type="entry name" value="MPP_239FB"/>
    <property type="match status" value="1"/>
</dbReference>
<dbReference type="GO" id="GO:0016787">
    <property type="term" value="F:hydrolase activity"/>
    <property type="evidence" value="ECO:0007669"/>
    <property type="project" value="InterPro"/>
</dbReference>
<evidence type="ECO:0000313" key="2">
    <source>
        <dbReference type="EMBL" id="KAF1948929.1"/>
    </source>
</evidence>
<evidence type="ECO:0000313" key="3">
    <source>
        <dbReference type="Proteomes" id="UP000800035"/>
    </source>
</evidence>
<keyword evidence="3" id="KW-1185">Reference proteome</keyword>
<dbReference type="EMBL" id="ML977045">
    <property type="protein sequence ID" value="KAF1948929.1"/>
    <property type="molecule type" value="Genomic_DNA"/>
</dbReference>
<evidence type="ECO:0000259" key="1">
    <source>
        <dbReference type="Pfam" id="PF00149"/>
    </source>
</evidence>
<dbReference type="Proteomes" id="UP000800035">
    <property type="component" value="Unassembled WGS sequence"/>
</dbReference>
<sequence>MATTKFLILSDTHGKWPYEPPTSAPKADVFLHCGDLTQVGGLASFKRALADIKSISAELKLLIAGNHDLELDEEWVRRNSTDEEDLDLDDSRECVAYMKSLTSSGIYYLEEGTHDFELSDGRKFTVYASPYTPEFNGYAFAYGAGEDRFNEGGGIMPSGGVDVVMTHGPPLFKEVAAYTLDLNNDGVHCGSENLAKAVQRVKPRLHCFGHIHEGRGAARVTWGD</sequence>
<dbReference type="Gene3D" id="3.60.21.10">
    <property type="match status" value="1"/>
</dbReference>